<protein>
    <submittedName>
        <fullName evidence="3">Putative HTH-type transcriptional regulator</fullName>
    </submittedName>
</protein>
<evidence type="ECO:0000313" key="3">
    <source>
        <dbReference type="EMBL" id="ERL64071.1"/>
    </source>
</evidence>
<dbReference type="Proteomes" id="UP000030647">
    <property type="component" value="Unassembled WGS sequence"/>
</dbReference>
<feature type="domain" description="HTH cro/C1-type" evidence="2">
    <location>
        <begin position="7"/>
        <end position="61"/>
    </location>
</feature>
<name>U4TH00_9LACO</name>
<organism evidence="3 4">
    <name type="scientific">Schleiferilactobacillus shenzhenensis LY-73</name>
    <dbReference type="NCBI Taxonomy" id="1231336"/>
    <lineage>
        <taxon>Bacteria</taxon>
        <taxon>Bacillati</taxon>
        <taxon>Bacillota</taxon>
        <taxon>Bacilli</taxon>
        <taxon>Lactobacillales</taxon>
        <taxon>Lactobacillaceae</taxon>
        <taxon>Schleiferilactobacillus</taxon>
    </lineage>
</organism>
<dbReference type="AlphaFoldDB" id="U4TH00"/>
<dbReference type="STRING" id="1231336.L248_1604"/>
<dbReference type="GO" id="GO:0003677">
    <property type="term" value="F:DNA binding"/>
    <property type="evidence" value="ECO:0007669"/>
    <property type="project" value="UniProtKB-KW"/>
</dbReference>
<dbReference type="PROSITE" id="PS50943">
    <property type="entry name" value="HTH_CROC1"/>
    <property type="match status" value="1"/>
</dbReference>
<evidence type="ECO:0000259" key="2">
    <source>
        <dbReference type="PROSITE" id="PS50943"/>
    </source>
</evidence>
<dbReference type="SMART" id="SM00530">
    <property type="entry name" value="HTH_XRE"/>
    <property type="match status" value="1"/>
</dbReference>
<dbReference type="Gene3D" id="1.10.260.40">
    <property type="entry name" value="lambda repressor-like DNA-binding domains"/>
    <property type="match status" value="1"/>
</dbReference>
<dbReference type="PANTHER" id="PTHR46558:SF4">
    <property type="entry name" value="DNA-BIDING PHAGE PROTEIN"/>
    <property type="match status" value="1"/>
</dbReference>
<sequence>MHIINHVADRRKALGLTQEELAARVGVTRRTIISLEKGHYTPSLMLAFLLADALKVDITVLFQLWR</sequence>
<dbReference type="HOGENOM" id="CLU_066192_44_1_9"/>
<dbReference type="EMBL" id="KI271605">
    <property type="protein sequence ID" value="ERL64071.1"/>
    <property type="molecule type" value="Genomic_DNA"/>
</dbReference>
<evidence type="ECO:0000256" key="1">
    <source>
        <dbReference type="ARBA" id="ARBA00023125"/>
    </source>
</evidence>
<dbReference type="CDD" id="cd00093">
    <property type="entry name" value="HTH_XRE"/>
    <property type="match status" value="1"/>
</dbReference>
<reference evidence="4" key="1">
    <citation type="journal article" date="2013" name="Genome Announc.">
        <title>Whole-Genome Sequencing of Lactobacillus shenzhenensis Strain LY-73T.</title>
        <authorList>
            <person name="Lin Z."/>
            <person name="Liu Z."/>
            <person name="Yang R."/>
            <person name="Zou Y."/>
            <person name="Wan D."/>
            <person name="Chen J."/>
            <person name="Guo M."/>
            <person name="Zhao J."/>
            <person name="Fang C."/>
            <person name="Yang R."/>
            <person name="Liu F."/>
        </authorList>
    </citation>
    <scope>NUCLEOTIDE SEQUENCE [LARGE SCALE GENOMIC DNA]</scope>
    <source>
        <strain evidence="4">LY-73</strain>
    </source>
</reference>
<dbReference type="Pfam" id="PF01381">
    <property type="entry name" value="HTH_3"/>
    <property type="match status" value="1"/>
</dbReference>
<gene>
    <name evidence="3" type="ORF">L248_1604</name>
</gene>
<dbReference type="RefSeq" id="WP_022530611.1">
    <property type="nucleotide sequence ID" value="NZ_KI271605.1"/>
</dbReference>
<dbReference type="OrthoDB" id="6386941at2"/>
<proteinExistence type="predicted"/>
<evidence type="ECO:0000313" key="4">
    <source>
        <dbReference type="Proteomes" id="UP000030647"/>
    </source>
</evidence>
<dbReference type="eggNOG" id="COG1476">
    <property type="taxonomic scope" value="Bacteria"/>
</dbReference>
<keyword evidence="1" id="KW-0238">DNA-binding</keyword>
<keyword evidence="4" id="KW-1185">Reference proteome</keyword>
<dbReference type="InterPro" id="IPR010982">
    <property type="entry name" value="Lambda_DNA-bd_dom_sf"/>
</dbReference>
<dbReference type="PANTHER" id="PTHR46558">
    <property type="entry name" value="TRACRIPTIONAL REGULATORY PROTEIN-RELATED-RELATED"/>
    <property type="match status" value="1"/>
</dbReference>
<accession>U4TH00</accession>
<dbReference type="SUPFAM" id="SSF47413">
    <property type="entry name" value="lambda repressor-like DNA-binding domains"/>
    <property type="match status" value="1"/>
</dbReference>
<dbReference type="InterPro" id="IPR001387">
    <property type="entry name" value="Cro/C1-type_HTH"/>
</dbReference>